<proteinExistence type="predicted"/>
<dbReference type="Gramene" id="CDY43569">
    <property type="protein sequence ID" value="CDY43569"/>
    <property type="gene ID" value="GSBRNA2T00076871001"/>
</dbReference>
<dbReference type="PaxDb" id="3708-A0A078I1U5"/>
<reference evidence="1 2" key="1">
    <citation type="journal article" date="2014" name="Science">
        <title>Plant genetics. Early allopolyploid evolution in the post-Neolithic Brassica napus oilseed genome.</title>
        <authorList>
            <person name="Chalhoub B."/>
            <person name="Denoeud F."/>
            <person name="Liu S."/>
            <person name="Parkin I.A."/>
            <person name="Tang H."/>
            <person name="Wang X."/>
            <person name="Chiquet J."/>
            <person name="Belcram H."/>
            <person name="Tong C."/>
            <person name="Samans B."/>
            <person name="Correa M."/>
            <person name="Da Silva C."/>
            <person name="Just J."/>
            <person name="Falentin C."/>
            <person name="Koh C.S."/>
            <person name="Le Clainche I."/>
            <person name="Bernard M."/>
            <person name="Bento P."/>
            <person name="Noel B."/>
            <person name="Labadie K."/>
            <person name="Alberti A."/>
            <person name="Charles M."/>
            <person name="Arnaud D."/>
            <person name="Guo H."/>
            <person name="Daviaud C."/>
            <person name="Alamery S."/>
            <person name="Jabbari K."/>
            <person name="Zhao M."/>
            <person name="Edger P.P."/>
            <person name="Chelaifa H."/>
            <person name="Tack D."/>
            <person name="Lassalle G."/>
            <person name="Mestiri I."/>
            <person name="Schnel N."/>
            <person name="Le Paslier M.C."/>
            <person name="Fan G."/>
            <person name="Renault V."/>
            <person name="Bayer P.E."/>
            <person name="Golicz A.A."/>
            <person name="Manoli S."/>
            <person name="Lee T.H."/>
            <person name="Thi V.H."/>
            <person name="Chalabi S."/>
            <person name="Hu Q."/>
            <person name="Fan C."/>
            <person name="Tollenaere R."/>
            <person name="Lu Y."/>
            <person name="Battail C."/>
            <person name="Shen J."/>
            <person name="Sidebottom C.H."/>
            <person name="Wang X."/>
            <person name="Canaguier A."/>
            <person name="Chauveau A."/>
            <person name="Berard A."/>
            <person name="Deniot G."/>
            <person name="Guan M."/>
            <person name="Liu Z."/>
            <person name="Sun F."/>
            <person name="Lim Y.P."/>
            <person name="Lyons E."/>
            <person name="Town C.D."/>
            <person name="Bancroft I."/>
            <person name="Wang X."/>
            <person name="Meng J."/>
            <person name="Ma J."/>
            <person name="Pires J.C."/>
            <person name="King G.J."/>
            <person name="Brunel D."/>
            <person name="Delourme R."/>
            <person name="Renard M."/>
            <person name="Aury J.M."/>
            <person name="Adams K.L."/>
            <person name="Batley J."/>
            <person name="Snowdon R.J."/>
            <person name="Tost J."/>
            <person name="Edwards D."/>
            <person name="Zhou Y."/>
            <person name="Hua W."/>
            <person name="Sharpe A.G."/>
            <person name="Paterson A.H."/>
            <person name="Guan C."/>
            <person name="Wincker P."/>
        </authorList>
    </citation>
    <scope>NUCLEOTIDE SEQUENCE [LARGE SCALE GENOMIC DNA]</scope>
    <source>
        <strain evidence="2">cv. Darmor-bzh</strain>
    </source>
</reference>
<accession>A0A078I1U5</accession>
<gene>
    <name evidence="1" type="primary">BnaC02g16660D</name>
    <name evidence="1" type="ORF">GSBRNA2T00076871001</name>
</gene>
<protein>
    <submittedName>
        <fullName evidence="1">BnaC02g16660D protein</fullName>
    </submittedName>
</protein>
<keyword evidence="2" id="KW-1185">Reference proteome</keyword>
<sequence length="46" mass="5179">MCDRGVNARVQKGEVAGDIIRHYVLTDPNPTASDLIRSRPIFLNRI</sequence>
<organism evidence="1 2">
    <name type="scientific">Brassica napus</name>
    <name type="common">Rape</name>
    <dbReference type="NCBI Taxonomy" id="3708"/>
    <lineage>
        <taxon>Eukaryota</taxon>
        <taxon>Viridiplantae</taxon>
        <taxon>Streptophyta</taxon>
        <taxon>Embryophyta</taxon>
        <taxon>Tracheophyta</taxon>
        <taxon>Spermatophyta</taxon>
        <taxon>Magnoliopsida</taxon>
        <taxon>eudicotyledons</taxon>
        <taxon>Gunneridae</taxon>
        <taxon>Pentapetalae</taxon>
        <taxon>rosids</taxon>
        <taxon>malvids</taxon>
        <taxon>Brassicales</taxon>
        <taxon>Brassicaceae</taxon>
        <taxon>Brassiceae</taxon>
        <taxon>Brassica</taxon>
    </lineage>
</organism>
<dbReference type="Proteomes" id="UP000028999">
    <property type="component" value="Unassembled WGS sequence"/>
</dbReference>
<dbReference type="AlphaFoldDB" id="A0A078I1U5"/>
<dbReference type="EMBL" id="LK032561">
    <property type="protein sequence ID" value="CDY43569.1"/>
    <property type="molecule type" value="Genomic_DNA"/>
</dbReference>
<evidence type="ECO:0000313" key="2">
    <source>
        <dbReference type="Proteomes" id="UP000028999"/>
    </source>
</evidence>
<name>A0A078I1U5_BRANA</name>
<evidence type="ECO:0000313" key="1">
    <source>
        <dbReference type="EMBL" id="CDY43569.1"/>
    </source>
</evidence>